<accession>A0A059D107</accession>
<dbReference type="GO" id="GO:0015996">
    <property type="term" value="P:chlorophyll catabolic process"/>
    <property type="evidence" value="ECO:0000318"/>
    <property type="project" value="GO_Central"/>
</dbReference>
<dbReference type="eggNOG" id="ENOG502QRKW">
    <property type="taxonomic scope" value="Eukaryota"/>
</dbReference>
<evidence type="ECO:0000313" key="1">
    <source>
        <dbReference type="EMBL" id="KCW84159.1"/>
    </source>
</evidence>
<proteinExistence type="predicted"/>
<dbReference type="InterPro" id="IPR017395">
    <property type="entry name" value="Chlorophyllase-like"/>
</dbReference>
<name>A0A059D107_EUCGR</name>
<reference evidence="1" key="1">
    <citation type="submission" date="2013-07" db="EMBL/GenBank/DDBJ databases">
        <title>The genome of Eucalyptus grandis.</title>
        <authorList>
            <person name="Schmutz J."/>
            <person name="Hayes R."/>
            <person name="Myburg A."/>
            <person name="Tuskan G."/>
            <person name="Grattapaglia D."/>
            <person name="Rokhsar D.S."/>
        </authorList>
    </citation>
    <scope>NUCLEOTIDE SEQUENCE</scope>
    <source>
        <tissue evidence="1">Leaf extractions</tissue>
    </source>
</reference>
<dbReference type="ESTHER" id="eucgr-a0a059d107">
    <property type="family name" value="Chlorophyllase_Plant"/>
</dbReference>
<dbReference type="InterPro" id="IPR029058">
    <property type="entry name" value="AB_hydrolase_fold"/>
</dbReference>
<gene>
    <name evidence="1" type="ORF">EUGRSUZ_B01021</name>
</gene>
<dbReference type="Pfam" id="PF07224">
    <property type="entry name" value="Chlorophyllase"/>
    <property type="match status" value="1"/>
</dbReference>
<dbReference type="EMBL" id="KK198754">
    <property type="protein sequence ID" value="KCW84159.1"/>
    <property type="molecule type" value="Genomic_DNA"/>
</dbReference>
<dbReference type="PANTHER" id="PTHR33428:SF2">
    <property type="entry name" value="CHLOROPHYLLASE-2"/>
    <property type="match status" value="1"/>
</dbReference>
<dbReference type="UniPathway" id="UPA00674"/>
<dbReference type="PANTHER" id="PTHR33428">
    <property type="entry name" value="CHLOROPHYLLASE-2, CHLOROPLASTIC"/>
    <property type="match status" value="1"/>
</dbReference>
<dbReference type="OMA" id="VINNCMC"/>
<dbReference type="InParanoid" id="A0A059D107"/>
<dbReference type="OrthoDB" id="2093222at2759"/>
<dbReference type="SUPFAM" id="SSF53474">
    <property type="entry name" value="alpha/beta-Hydrolases"/>
    <property type="match status" value="1"/>
</dbReference>
<dbReference type="Gramene" id="KCW84159">
    <property type="protein sequence ID" value="KCW84159"/>
    <property type="gene ID" value="EUGRSUZ_B01021"/>
</dbReference>
<dbReference type="STRING" id="71139.A0A059D107"/>
<organism evidence="1">
    <name type="scientific">Eucalyptus grandis</name>
    <name type="common">Flooded gum</name>
    <dbReference type="NCBI Taxonomy" id="71139"/>
    <lineage>
        <taxon>Eukaryota</taxon>
        <taxon>Viridiplantae</taxon>
        <taxon>Streptophyta</taxon>
        <taxon>Embryophyta</taxon>
        <taxon>Tracheophyta</taxon>
        <taxon>Spermatophyta</taxon>
        <taxon>Magnoliopsida</taxon>
        <taxon>eudicotyledons</taxon>
        <taxon>Gunneridae</taxon>
        <taxon>Pentapetalae</taxon>
        <taxon>rosids</taxon>
        <taxon>malvids</taxon>
        <taxon>Myrtales</taxon>
        <taxon>Myrtaceae</taxon>
        <taxon>Myrtoideae</taxon>
        <taxon>Eucalypteae</taxon>
        <taxon>Eucalyptus</taxon>
    </lineage>
</organism>
<protein>
    <submittedName>
        <fullName evidence="1">Uncharacterized protein</fullName>
    </submittedName>
</protein>
<sequence length="312" mass="32867">MAASTATTDVFLSGKYKTVLISVDTSSSGLVNPPPKPLLIGSPAEVAGEFPVMVLLHGYMMETSFYSQLIQHVSSHGYIMVAPQLYTCAASDSTDDINAAAATTNWLSQGLAAVLPSQVSANLAKLVLAGHSRGGKGAFALALGKSSTPLALSFSALLGIDPVDGTASCCCKFQTKPPVLTKVAQSFDLNMPVMVVGSGLGEDKKYKVFPACAPKGLNHAAFFEECRSPAWHFVAKDYGHMDMLDDDTKGIRGVVSYCMCENGSSREPMRRFVGGAAVAFLRAYVGGDDGDLMALQDTPDIAPVQITVEARL</sequence>
<dbReference type="KEGG" id="egr:104423825"/>
<dbReference type="Gene3D" id="3.40.50.1820">
    <property type="entry name" value="alpha/beta hydrolase"/>
    <property type="match status" value="1"/>
</dbReference>
<dbReference type="AlphaFoldDB" id="A0A059D107"/>
<dbReference type="GO" id="GO:0047746">
    <property type="term" value="F:chlorophyllase activity"/>
    <property type="evidence" value="ECO:0000318"/>
    <property type="project" value="GO_Central"/>
</dbReference>